<feature type="compositionally biased region" description="Low complexity" evidence="20">
    <location>
        <begin position="398"/>
        <end position="417"/>
    </location>
</feature>
<dbReference type="PANTHER" id="PTHR45626:SF22">
    <property type="entry name" value="DNA REPAIR PROTEIN RAD5"/>
    <property type="match status" value="1"/>
</dbReference>
<dbReference type="InterPro" id="IPR001650">
    <property type="entry name" value="Helicase_C-like"/>
</dbReference>
<dbReference type="SUPFAM" id="SSF52540">
    <property type="entry name" value="P-loop containing nucleoside triphosphate hydrolases"/>
    <property type="match status" value="2"/>
</dbReference>
<dbReference type="GO" id="GO:0005634">
    <property type="term" value="C:nucleus"/>
    <property type="evidence" value="ECO:0007669"/>
    <property type="project" value="UniProtKB-SubCell"/>
</dbReference>
<evidence type="ECO:0000256" key="17">
    <source>
        <dbReference type="PIRSR" id="PIRSR602717-51"/>
    </source>
</evidence>
<comment type="caution">
    <text evidence="24">The sequence shown here is derived from an EMBL/GenBank/DDBJ whole genome shotgun (WGS) entry which is preliminary data.</text>
</comment>
<dbReference type="GO" id="GO:0006281">
    <property type="term" value="P:DNA repair"/>
    <property type="evidence" value="ECO:0007669"/>
    <property type="project" value="UniProtKB-KW"/>
</dbReference>
<comment type="similarity">
    <text evidence="3">Belongs to the MYST (SAS/MOZ) family.</text>
</comment>
<dbReference type="InterPro" id="IPR018957">
    <property type="entry name" value="Znf_C3HC4_RING-type"/>
</dbReference>
<dbReference type="InterPro" id="IPR002717">
    <property type="entry name" value="HAT_MYST-type"/>
</dbReference>
<comment type="similarity">
    <text evidence="2">Belongs to the SNF2/RAD54 helicase family.</text>
</comment>
<dbReference type="SUPFAM" id="SSF57850">
    <property type="entry name" value="RING/U-box"/>
    <property type="match status" value="1"/>
</dbReference>
<dbReference type="GO" id="GO:0008270">
    <property type="term" value="F:zinc ion binding"/>
    <property type="evidence" value="ECO:0007669"/>
    <property type="project" value="UniProtKB-KW"/>
</dbReference>
<dbReference type="InterPro" id="IPR027417">
    <property type="entry name" value="P-loop_NTPase"/>
</dbReference>
<accession>A0A2V1ACL8</accession>
<dbReference type="GO" id="GO:0004402">
    <property type="term" value="F:histone acetyltransferase activity"/>
    <property type="evidence" value="ECO:0007669"/>
    <property type="project" value="InterPro"/>
</dbReference>
<evidence type="ECO:0000259" key="23">
    <source>
        <dbReference type="PROSITE" id="PS51726"/>
    </source>
</evidence>
<evidence type="ECO:0000256" key="6">
    <source>
        <dbReference type="ARBA" id="ARBA00022723"/>
    </source>
</evidence>
<keyword evidence="9 18" id="KW-0863">Zinc-finger</keyword>
<evidence type="ECO:0000256" key="12">
    <source>
        <dbReference type="ARBA" id="ARBA00022833"/>
    </source>
</evidence>
<evidence type="ECO:0000256" key="19">
    <source>
        <dbReference type="SAM" id="Coils"/>
    </source>
</evidence>
<dbReference type="InterPro" id="IPR050628">
    <property type="entry name" value="SNF2_RAD54_helicase_TF"/>
</dbReference>
<dbReference type="SUPFAM" id="SSF55729">
    <property type="entry name" value="Acyl-CoA N-acyltransferases (Nat)"/>
    <property type="match status" value="1"/>
</dbReference>
<reference evidence="24 25" key="1">
    <citation type="submission" date="2017-12" db="EMBL/GenBank/DDBJ databases">
        <title>Genome Sequence of the Amphotericin B-resistant Candida duobushaemulonii strain, B09383.</title>
        <authorList>
            <person name="Chow N.A."/>
            <person name="Gade L."/>
            <person name="Batra D."/>
            <person name="Rowe L.A."/>
            <person name="Loparev V.N."/>
            <person name="Litvintseva A.P."/>
        </authorList>
    </citation>
    <scope>NUCLEOTIDE SEQUENCE [LARGE SCALE GENOMIC DNA]</scope>
    <source>
        <strain evidence="24 25">B09383</strain>
    </source>
</reference>
<evidence type="ECO:0000256" key="16">
    <source>
        <dbReference type="ARBA" id="ARBA00023242"/>
    </source>
</evidence>
<dbReference type="Gene3D" id="3.40.50.10810">
    <property type="entry name" value="Tandem AAA-ATPase domain"/>
    <property type="match status" value="1"/>
</dbReference>
<evidence type="ECO:0000256" key="18">
    <source>
        <dbReference type="PROSITE-ProRule" id="PRU00175"/>
    </source>
</evidence>
<dbReference type="Pfam" id="PF00271">
    <property type="entry name" value="Helicase_C"/>
    <property type="match status" value="1"/>
</dbReference>
<dbReference type="GO" id="GO:0016818">
    <property type="term" value="F:hydrolase activity, acting on acid anhydrides, in phosphorus-containing anhydrides"/>
    <property type="evidence" value="ECO:0007669"/>
    <property type="project" value="InterPro"/>
</dbReference>
<dbReference type="Proteomes" id="UP000244406">
    <property type="component" value="Unassembled WGS sequence"/>
</dbReference>
<dbReference type="SMART" id="SM00487">
    <property type="entry name" value="DEXDc"/>
    <property type="match status" value="1"/>
</dbReference>
<evidence type="ECO:0000256" key="8">
    <source>
        <dbReference type="ARBA" id="ARBA00022763"/>
    </source>
</evidence>
<keyword evidence="10" id="KW-0378">Hydrolase</keyword>
<dbReference type="InterPro" id="IPR013083">
    <property type="entry name" value="Znf_RING/FYVE/PHD"/>
</dbReference>
<dbReference type="RefSeq" id="XP_025336214.1">
    <property type="nucleotide sequence ID" value="XM_025481596.1"/>
</dbReference>
<evidence type="ECO:0000313" key="25">
    <source>
        <dbReference type="Proteomes" id="UP000244406"/>
    </source>
</evidence>
<dbReference type="InterPro" id="IPR014905">
    <property type="entry name" value="HIRAN"/>
</dbReference>
<feature type="domain" description="RING-type" evidence="21">
    <location>
        <begin position="1227"/>
        <end position="1274"/>
    </location>
</feature>
<dbReference type="Pfam" id="PF00097">
    <property type="entry name" value="zf-C3HC4"/>
    <property type="match status" value="1"/>
</dbReference>
<dbReference type="Gene3D" id="3.40.50.300">
    <property type="entry name" value="P-loop containing nucleotide triphosphate hydrolases"/>
    <property type="match status" value="3"/>
</dbReference>
<dbReference type="Gene3D" id="3.30.60.60">
    <property type="entry name" value="N-acetyl transferase-like"/>
    <property type="match status" value="1"/>
</dbReference>
<dbReference type="GO" id="GO:0005524">
    <property type="term" value="F:ATP binding"/>
    <property type="evidence" value="ECO:0007669"/>
    <property type="project" value="UniProtKB-KW"/>
</dbReference>
<dbReference type="Pfam" id="PF00176">
    <property type="entry name" value="SNF2-rel_dom"/>
    <property type="match status" value="1"/>
</dbReference>
<keyword evidence="11" id="KW-0347">Helicase</keyword>
<keyword evidence="19" id="KW-0175">Coiled coil</keyword>
<evidence type="ECO:0000256" key="10">
    <source>
        <dbReference type="ARBA" id="ARBA00022801"/>
    </source>
</evidence>
<dbReference type="Gene3D" id="3.40.630.30">
    <property type="match status" value="1"/>
</dbReference>
<keyword evidence="15" id="KW-0234">DNA repair</keyword>
<dbReference type="GO" id="GO:0006355">
    <property type="term" value="P:regulation of DNA-templated transcription"/>
    <property type="evidence" value="ECO:0007669"/>
    <property type="project" value="InterPro"/>
</dbReference>
<protein>
    <recommendedName>
        <fullName evidence="5">DNA repair protein RAD5</fullName>
        <ecNumber evidence="4">2.3.1.48</ecNumber>
    </recommendedName>
</protein>
<keyword evidence="25" id="KW-1185">Reference proteome</keyword>
<feature type="compositionally biased region" description="Polar residues" evidence="20">
    <location>
        <begin position="418"/>
        <end position="434"/>
    </location>
</feature>
<dbReference type="Pfam" id="PF08797">
    <property type="entry name" value="HIRAN"/>
    <property type="match status" value="1"/>
</dbReference>
<dbReference type="InterPro" id="IPR016181">
    <property type="entry name" value="Acyl_CoA_acyltransferase"/>
</dbReference>
<keyword evidence="13" id="KW-0067">ATP-binding</keyword>
<feature type="compositionally biased region" description="Acidic residues" evidence="20">
    <location>
        <begin position="379"/>
        <end position="391"/>
    </location>
</feature>
<feature type="region of interest" description="Disordered" evidence="20">
    <location>
        <begin position="359"/>
        <end position="434"/>
    </location>
</feature>
<feature type="region of interest" description="Disordered" evidence="20">
    <location>
        <begin position="1"/>
        <end position="36"/>
    </location>
</feature>
<feature type="domain" description="Helicase ATP-binding" evidence="22">
    <location>
        <begin position="867"/>
        <end position="1059"/>
    </location>
</feature>
<feature type="coiled-coil region" evidence="19">
    <location>
        <begin position="495"/>
        <end position="529"/>
    </location>
</feature>
<dbReference type="GO" id="GO:0008094">
    <property type="term" value="F:ATP-dependent activity, acting on DNA"/>
    <property type="evidence" value="ECO:0007669"/>
    <property type="project" value="TreeGrafter"/>
</dbReference>
<dbReference type="InterPro" id="IPR049730">
    <property type="entry name" value="SNF2/RAD54-like_C"/>
</dbReference>
<dbReference type="InterPro" id="IPR000330">
    <property type="entry name" value="SNF2_N"/>
</dbReference>
<keyword evidence="7" id="KW-0547">Nucleotide-binding</keyword>
<feature type="region of interest" description="Disordered" evidence="20">
    <location>
        <begin position="1738"/>
        <end position="1784"/>
    </location>
</feature>
<dbReference type="PANTHER" id="PTHR45626">
    <property type="entry name" value="TRANSCRIPTION TERMINATION FACTOR 2-RELATED"/>
    <property type="match status" value="1"/>
</dbReference>
<dbReference type="InterPro" id="IPR038718">
    <property type="entry name" value="SNF2-like_sf"/>
</dbReference>
<dbReference type="CDD" id="cd23131">
    <property type="entry name" value="RING-HC_RAD5"/>
    <property type="match status" value="1"/>
</dbReference>
<dbReference type="SMART" id="SM00910">
    <property type="entry name" value="HIRAN"/>
    <property type="match status" value="1"/>
</dbReference>
<dbReference type="Gene3D" id="3.30.40.10">
    <property type="entry name" value="Zinc/RING finger domain, C3HC4 (zinc finger)"/>
    <property type="match status" value="1"/>
</dbReference>
<dbReference type="EC" id="2.3.1.48" evidence="4"/>
<keyword evidence="14" id="KW-0007">Acetylation</keyword>
<evidence type="ECO:0000256" key="1">
    <source>
        <dbReference type="ARBA" id="ARBA00004123"/>
    </source>
</evidence>
<evidence type="ECO:0000256" key="3">
    <source>
        <dbReference type="ARBA" id="ARBA00010107"/>
    </source>
</evidence>
<dbReference type="PROSITE" id="PS51726">
    <property type="entry name" value="MYST_HAT"/>
    <property type="match status" value="1"/>
</dbReference>
<evidence type="ECO:0000259" key="21">
    <source>
        <dbReference type="PROSITE" id="PS50089"/>
    </source>
</evidence>
<evidence type="ECO:0000256" key="13">
    <source>
        <dbReference type="ARBA" id="ARBA00022840"/>
    </source>
</evidence>
<evidence type="ECO:0000256" key="9">
    <source>
        <dbReference type="ARBA" id="ARBA00022771"/>
    </source>
</evidence>
<dbReference type="EMBL" id="PKFP01000003">
    <property type="protein sequence ID" value="PVH15274.1"/>
    <property type="molecule type" value="Genomic_DNA"/>
</dbReference>
<name>A0A2V1ACL8_9ASCO</name>
<dbReference type="CDD" id="cd18008">
    <property type="entry name" value="DEXDc_SHPRH-like"/>
    <property type="match status" value="1"/>
</dbReference>
<keyword evidence="8" id="KW-0227">DNA damage</keyword>
<dbReference type="InterPro" id="IPR017907">
    <property type="entry name" value="Znf_RING_CS"/>
</dbReference>
<dbReference type="CDD" id="cd18793">
    <property type="entry name" value="SF2_C_SNF"/>
    <property type="match status" value="1"/>
</dbReference>
<keyword evidence="6" id="KW-0479">Metal-binding</keyword>
<proteinExistence type="inferred from homology"/>
<evidence type="ECO:0000256" key="11">
    <source>
        <dbReference type="ARBA" id="ARBA00022806"/>
    </source>
</evidence>
<dbReference type="InterPro" id="IPR036388">
    <property type="entry name" value="WH-like_DNA-bd_sf"/>
</dbReference>
<dbReference type="Pfam" id="PF01853">
    <property type="entry name" value="MOZ_SAS"/>
    <property type="match status" value="1"/>
</dbReference>
<evidence type="ECO:0000256" key="5">
    <source>
        <dbReference type="ARBA" id="ARBA00013412"/>
    </source>
</evidence>
<evidence type="ECO:0000256" key="14">
    <source>
        <dbReference type="ARBA" id="ARBA00022990"/>
    </source>
</evidence>
<dbReference type="SMART" id="SM00184">
    <property type="entry name" value="RING"/>
    <property type="match status" value="1"/>
</dbReference>
<dbReference type="PROSITE" id="PS00518">
    <property type="entry name" value="ZF_RING_1"/>
    <property type="match status" value="1"/>
</dbReference>
<dbReference type="GO" id="GO:0004386">
    <property type="term" value="F:helicase activity"/>
    <property type="evidence" value="ECO:0007669"/>
    <property type="project" value="UniProtKB-KW"/>
</dbReference>
<dbReference type="PROSITE" id="PS50089">
    <property type="entry name" value="ZF_RING_2"/>
    <property type="match status" value="1"/>
</dbReference>
<dbReference type="VEuPathDB" id="FungiDB:CXQ87_003112"/>
<evidence type="ECO:0000256" key="15">
    <source>
        <dbReference type="ARBA" id="ARBA00023204"/>
    </source>
</evidence>
<evidence type="ECO:0000313" key="24">
    <source>
        <dbReference type="EMBL" id="PVH15274.1"/>
    </source>
</evidence>
<keyword evidence="12" id="KW-0862">Zinc</keyword>
<dbReference type="InterPro" id="IPR001841">
    <property type="entry name" value="Znf_RING"/>
</dbReference>
<feature type="active site" description="Proton donor/acceptor" evidence="17">
    <location>
        <position position="260"/>
    </location>
</feature>
<dbReference type="InterPro" id="IPR014001">
    <property type="entry name" value="Helicase_ATP-bd"/>
</dbReference>
<gene>
    <name evidence="24" type="ORF">CXQ87_003112</name>
</gene>
<evidence type="ECO:0000256" key="2">
    <source>
        <dbReference type="ARBA" id="ARBA00007025"/>
    </source>
</evidence>
<evidence type="ECO:0000259" key="22">
    <source>
        <dbReference type="PROSITE" id="PS51192"/>
    </source>
</evidence>
<dbReference type="Gene3D" id="1.10.10.10">
    <property type="entry name" value="Winged helix-like DNA-binding domain superfamily/Winged helix DNA-binding domain"/>
    <property type="match status" value="1"/>
</dbReference>
<dbReference type="GeneID" id="37003112"/>
<evidence type="ECO:0000256" key="7">
    <source>
        <dbReference type="ARBA" id="ARBA00022741"/>
    </source>
</evidence>
<dbReference type="PROSITE" id="PS51192">
    <property type="entry name" value="HELICASE_ATP_BIND_1"/>
    <property type="match status" value="1"/>
</dbReference>
<evidence type="ECO:0000256" key="4">
    <source>
        <dbReference type="ARBA" id="ARBA00013184"/>
    </source>
</evidence>
<feature type="domain" description="MYST-type HAT" evidence="23">
    <location>
        <begin position="38"/>
        <end position="340"/>
    </location>
</feature>
<comment type="subcellular location">
    <subcellularLocation>
        <location evidence="1">Nucleus</location>
    </subcellularLocation>
</comment>
<organism evidence="24 25">
    <name type="scientific">Candidozyma duobushaemuli</name>
    <dbReference type="NCBI Taxonomy" id="1231522"/>
    <lineage>
        <taxon>Eukaryota</taxon>
        <taxon>Fungi</taxon>
        <taxon>Dikarya</taxon>
        <taxon>Ascomycota</taxon>
        <taxon>Saccharomycotina</taxon>
        <taxon>Pichiomycetes</taxon>
        <taxon>Metschnikowiaceae</taxon>
        <taxon>Candidozyma</taxon>
    </lineage>
</organism>
<sequence>MPADSTVDVVEAPVLEAKPSSKSSHNPKSKRSDEYGVLSAPNIGSVVLGEHQFETWYGNGAYFNSAGDSELGIDSIHVSGSSRRKTPAVDSQLWLDKLYVCVHCFKYTADEGKMTLHRTLCPLRKPFPPLGRLVYSDTKAPYLIKHVRGFTHELFCQNLSLFGKLFLDDKSVYYNVDCFDFYILYGFDPQDEDISGSVLRKYFKPMGFFSREVNSWEADNNLACICVFPPYQRLHLGQLLIEFSYALASVTPNMARSGPEFPLSPYGKVSYLRFWSKKLASHITTDLAHKDNVTLSQLGNDTGFRKEDTLLALEYMGVLEEDPDTEDVFVNTSKVKDWCKKNNYNGSIHQQILNPSTASIPEPVHVEPPEGSSESLFVQEDDDEDVVEVIEEPQQNGSSQPTQDTTTTQVPVTLSSQPIEEQTTLASSQDSNGSETRLSQIGFDLFKSQLQSVIGDASNKALRHLYQKYFNRPNYIQLATNEYFNSMELGATPTQEEVKEEKDVKEERNEEIKELYERMRTQVKQDQEEIKANSWKKYIGTLHLEAWATRPYLRSLNYKQPLVIKRLIPSKMKRSSKVQAKFGDSAVIRLYTEGSDNREIGRLPEDVTRILSPLIDLDLAHFEAAVMMETSKRISIGDPFYISVRCFLNNNTFVNHEKYVGSEDVDDASPSKKRKVSKGAGFNYSKETDAEAALRLKQKSIAKLFDKLHIVPFDENSPPAEELVVLDDDASPEDTSTNATMDELSLDQLKDFYTANQHSDYLDDLPESTTPPKENFKLELRPYQKHGLSWMLAREKEIDTLETLSTSEGEGFSTQRRQAIRQDEGVANPLWSKFKWPTDPANEVENSSEDGFFYANLYNGEMSTDKPMMKSFLKGGVLADEMGLGKTISTLSLIHSVPYDLEAIKFEPPRYASKTTLIIVPMSLLSQWKAEFDRSNNNKNHRCFIYYGDTVQADFSQTLCGRSTNIPIVVLTTYGTVQNEWTRFNKTRDENGKLPKLGLFSVEYFRIVLDEGHTIRNRTTKTAKSVHELESRRKWVLTGTPVVNRLDDIFSIVKFLKLEPWSNFSYWKTFVTLPFEQKKFNQTLDVVKSILQPIFLRRTKNMKSKEGKPLISLPEKEVIVQELDFSKREQLFYDFFKTRAFQSFKDGIKSGDLLKKYTQILTHILRLRQICCHADLVSKSDELDETWARELEEFEKPYLSERFESDTKMKQTMYGLYKRIDIPNSECSICTQAPISVGEMIVTECGHSFCFHCLKEHIEFQANNGNSPLCPDCRGSISIYRLFKSRNKEMEKKEVRFHTNEQVDDPSAKYEFQLYHYDPDRTSSKIEALISHLIALKDQAPGEQVVVFSQFSSYLDLIENELKVISNNGDDFEVYKFDGRLNVNDREKILSSFTAERKMSGKIVVLLLSLKAGDVEDQAIDRIHRIGQAQNVKVVRFIVKNSIETKMLRIQERKRMMGEAVEVEEEERRKQRIEEIKLLFEDKHEIGTGEYQNIDYFYKFTTELLIRETGRLGLRLTNEDEEVVKDDPEDVLNVLREDFDKISSSYNVANGETVVYMNKVEEPPLPAYHSLYSSQSPPEPKIKTQPLFSSLIGKSALDLRNTIVPDPYSLAKVIGSTKTVPSNSETLKNYGNPVAKPPGPGQLGGQILDSFFHPNWYTVEAPKWLVYKQRALKPPVESTLVKETFDNELRTFEKVSNTIRSFGPATDSRSSVLSASLRNSVWFNHFGVKLINDITKKYSGTTPSNGDRPAAQPNKEDTAMEEDSPLDDQPAAIDANGKDSLELDDSDVSSDVIKLENLVYYRPEEVVALAELRREKEEFKSPAKIQKVISLSILRLNKLRQERYRSSGNKKHDASVAEVVLYKKITKLLTLLLQSKAGQDQAFPHTLSKELPVLLNEIPGVLPGHMPSSTSSINKTGRLASIRGPYKKKKGFM</sequence>
<keyword evidence="16" id="KW-0539">Nucleus</keyword>
<dbReference type="GO" id="GO:0003676">
    <property type="term" value="F:nucleic acid binding"/>
    <property type="evidence" value="ECO:0007669"/>
    <property type="project" value="InterPro"/>
</dbReference>
<evidence type="ECO:0000256" key="20">
    <source>
        <dbReference type="SAM" id="MobiDB-lite"/>
    </source>
</evidence>